<gene>
    <name evidence="1" type="ORF">SAMN04488007_1602</name>
</gene>
<name>A0A1M6MIW4_9FLAO</name>
<proteinExistence type="predicted"/>
<protein>
    <submittedName>
        <fullName evidence="1">Uncharacterized protein</fullName>
    </submittedName>
</protein>
<evidence type="ECO:0000313" key="2">
    <source>
        <dbReference type="Proteomes" id="UP000184314"/>
    </source>
</evidence>
<dbReference type="OrthoDB" id="1144910at2"/>
<dbReference type="Proteomes" id="UP000184314">
    <property type="component" value="Unassembled WGS sequence"/>
</dbReference>
<reference evidence="2" key="1">
    <citation type="submission" date="2016-11" db="EMBL/GenBank/DDBJ databases">
        <authorList>
            <person name="Varghese N."/>
            <person name="Submissions S."/>
        </authorList>
    </citation>
    <scope>NUCLEOTIDE SEQUENCE [LARGE SCALE GENOMIC DNA]</scope>
    <source>
        <strain evidence="2">DSM 16478</strain>
    </source>
</reference>
<evidence type="ECO:0000313" key="1">
    <source>
        <dbReference type="EMBL" id="SHJ83223.1"/>
    </source>
</evidence>
<organism evidence="1 2">
    <name type="scientific">Maribacter aquivivus</name>
    <dbReference type="NCBI Taxonomy" id="228958"/>
    <lineage>
        <taxon>Bacteria</taxon>
        <taxon>Pseudomonadati</taxon>
        <taxon>Bacteroidota</taxon>
        <taxon>Flavobacteriia</taxon>
        <taxon>Flavobacteriales</taxon>
        <taxon>Flavobacteriaceae</taxon>
        <taxon>Maribacter</taxon>
    </lineage>
</organism>
<dbReference type="EMBL" id="FQZX01000001">
    <property type="protein sequence ID" value="SHJ83223.1"/>
    <property type="molecule type" value="Genomic_DNA"/>
</dbReference>
<keyword evidence="2" id="KW-1185">Reference proteome</keyword>
<dbReference type="STRING" id="228958.SAMN04488007_1602"/>
<dbReference type="AlphaFoldDB" id="A0A1M6MIW4"/>
<accession>A0A1M6MIW4</accession>
<sequence length="205" mass="22736">MNAKWCVSTLFIILALFGLSQEQKKASNQQILLQFADVELASGTAHDDVLAVITKKLEVLGVDAIEIVENDGTQLSIRYYSDVDALSVKEFLSQENHQSILNEEEFPSDSPKKELPETYNLVVSDLHQQADDGITLNATLVVPQKQVDKTFSYPVVLPFSETIVFEQDAIVDTAFKINRTIAIAIENSSRTIPEVRAGPYVYGNS</sequence>
<dbReference type="RefSeq" id="WP_073242827.1">
    <property type="nucleotide sequence ID" value="NZ_FQZX01000001.1"/>
</dbReference>